<dbReference type="InterPro" id="IPR011990">
    <property type="entry name" value="TPR-like_helical_dom_sf"/>
</dbReference>
<keyword evidence="4" id="KW-1185">Reference proteome</keyword>
<dbReference type="SUPFAM" id="SSF48452">
    <property type="entry name" value="TPR-like"/>
    <property type="match status" value="1"/>
</dbReference>
<name>A0A1C3ECJ8_9PLAN</name>
<dbReference type="Gene3D" id="1.25.40.10">
    <property type="entry name" value="Tetratricopeptide repeat domain"/>
    <property type="match status" value="1"/>
</dbReference>
<dbReference type="AlphaFoldDB" id="A0A1C3ECJ8"/>
<dbReference type="SMART" id="SM00028">
    <property type="entry name" value="TPR"/>
    <property type="match status" value="3"/>
</dbReference>
<reference evidence="3 4" key="1">
    <citation type="submission" date="2016-05" db="EMBL/GenBank/DDBJ databases">
        <title>Genomic and physiological characterization of Planctopirus sp. isolated from fresh water lake.</title>
        <authorList>
            <person name="Subhash Y."/>
            <person name="Ramana C."/>
        </authorList>
    </citation>
    <scope>NUCLEOTIDE SEQUENCE [LARGE SCALE GENOMIC DNA]</scope>
    <source>
        <strain evidence="3 4">JC280</strain>
    </source>
</reference>
<sequence>MTAAGSDELSLYLWSLLAGLPLAYALVVAVVGRPESQYRWKRLSYVGCGALLGLVLNVLLGLPQSWFLIVLGPTAGCWLAVAILWVRSRSVGSNPSDLRPLVAKSKASSIQGAFSERLSILIALVLAVVLPWQMTAQRVRTWADLAITRMHEGRFVAAYDLLDRIDQLSGPKTAATVLPDMSRKQLETQIRQMIQSVGGVEITEVEGQLQKVRLLLGLDEFELAEELLAKILRDHPESFEAFELAGLMYQFQDRWSLSETSFLRAVELVRQRDVRGESGHQRVAIDARLWSGAAYAARKRGAYDRAENCYLKALEAAPGSDKARIHYVFAQFLEESQQALKAAEHARQAALLEPALYQVSAQELLLRLRTAHLGCFLLPRRLAGEQAATEKKMSPAAMKDD</sequence>
<comment type="caution">
    <text evidence="3">The sequence shown here is derived from an EMBL/GenBank/DDBJ whole genome shotgun (WGS) entry which is preliminary data.</text>
</comment>
<dbReference type="Proteomes" id="UP000094828">
    <property type="component" value="Unassembled WGS sequence"/>
</dbReference>
<feature type="transmembrane region" description="Helical" evidence="2">
    <location>
        <begin position="43"/>
        <end position="60"/>
    </location>
</feature>
<feature type="transmembrane region" description="Helical" evidence="2">
    <location>
        <begin position="114"/>
        <end position="132"/>
    </location>
</feature>
<dbReference type="InterPro" id="IPR019734">
    <property type="entry name" value="TPR_rpt"/>
</dbReference>
<dbReference type="PROSITE" id="PS50005">
    <property type="entry name" value="TPR"/>
    <property type="match status" value="1"/>
</dbReference>
<evidence type="ECO:0008006" key="5">
    <source>
        <dbReference type="Google" id="ProtNLM"/>
    </source>
</evidence>
<organism evidence="3 4">
    <name type="scientific">Planctopirus hydrillae</name>
    <dbReference type="NCBI Taxonomy" id="1841610"/>
    <lineage>
        <taxon>Bacteria</taxon>
        <taxon>Pseudomonadati</taxon>
        <taxon>Planctomycetota</taxon>
        <taxon>Planctomycetia</taxon>
        <taxon>Planctomycetales</taxon>
        <taxon>Planctomycetaceae</taxon>
        <taxon>Planctopirus</taxon>
    </lineage>
</organism>
<evidence type="ECO:0000313" key="4">
    <source>
        <dbReference type="Proteomes" id="UP000094828"/>
    </source>
</evidence>
<proteinExistence type="predicted"/>
<dbReference type="STRING" id="1841610.A6X21_23255"/>
<dbReference type="RefSeq" id="WP_068848112.1">
    <property type="nucleotide sequence ID" value="NZ_LYDR01000095.1"/>
</dbReference>
<protein>
    <recommendedName>
        <fullName evidence="5">Tetratricopeptide repeat protein</fullName>
    </recommendedName>
</protein>
<feature type="repeat" description="TPR" evidence="1">
    <location>
        <begin position="287"/>
        <end position="320"/>
    </location>
</feature>
<keyword evidence="2" id="KW-0472">Membrane</keyword>
<dbReference type="OrthoDB" id="211181at2"/>
<feature type="transmembrane region" description="Helical" evidence="2">
    <location>
        <begin position="12"/>
        <end position="31"/>
    </location>
</feature>
<keyword evidence="1" id="KW-0802">TPR repeat</keyword>
<accession>A0A1C3ECJ8</accession>
<evidence type="ECO:0000313" key="3">
    <source>
        <dbReference type="EMBL" id="ODA30972.1"/>
    </source>
</evidence>
<feature type="transmembrane region" description="Helical" evidence="2">
    <location>
        <begin position="66"/>
        <end position="86"/>
    </location>
</feature>
<dbReference type="EMBL" id="LYDR01000095">
    <property type="protein sequence ID" value="ODA30972.1"/>
    <property type="molecule type" value="Genomic_DNA"/>
</dbReference>
<evidence type="ECO:0000256" key="2">
    <source>
        <dbReference type="SAM" id="Phobius"/>
    </source>
</evidence>
<keyword evidence="2" id="KW-0812">Transmembrane</keyword>
<evidence type="ECO:0000256" key="1">
    <source>
        <dbReference type="PROSITE-ProRule" id="PRU00339"/>
    </source>
</evidence>
<gene>
    <name evidence="3" type="ORF">A6X21_23255</name>
</gene>
<keyword evidence="2" id="KW-1133">Transmembrane helix</keyword>